<evidence type="ECO:0000313" key="3">
    <source>
        <dbReference type="Proteomes" id="UP000027778"/>
    </source>
</evidence>
<comment type="caution">
    <text evidence="2">The sequence shown here is derived from an EMBL/GenBank/DDBJ whole genome shotgun (WGS) entry which is preliminary data.</text>
</comment>
<feature type="domain" description="SnoaL-like" evidence="1">
    <location>
        <begin position="13"/>
        <end position="108"/>
    </location>
</feature>
<dbReference type="SUPFAM" id="SSF54427">
    <property type="entry name" value="NTF2-like"/>
    <property type="match status" value="1"/>
</dbReference>
<dbReference type="EMBL" id="JOTM01000002">
    <property type="protein sequence ID" value="KEK25319.1"/>
    <property type="molecule type" value="Genomic_DNA"/>
</dbReference>
<dbReference type="InterPro" id="IPR037401">
    <property type="entry name" value="SnoaL-like"/>
</dbReference>
<dbReference type="Proteomes" id="UP000027778">
    <property type="component" value="Unassembled WGS sequence"/>
</dbReference>
<organism evidence="2 3">
    <name type="scientific">Bacillus gaemokensis</name>
    <dbReference type="NCBI Taxonomy" id="574375"/>
    <lineage>
        <taxon>Bacteria</taxon>
        <taxon>Bacillati</taxon>
        <taxon>Bacillota</taxon>
        <taxon>Bacilli</taxon>
        <taxon>Bacillales</taxon>
        <taxon>Bacillaceae</taxon>
        <taxon>Bacillus</taxon>
        <taxon>Bacillus cereus group</taxon>
    </lineage>
</organism>
<dbReference type="RefSeq" id="WP_033673174.1">
    <property type="nucleotide sequence ID" value="NZ_JOTM01000002.1"/>
</dbReference>
<evidence type="ECO:0000313" key="2">
    <source>
        <dbReference type="EMBL" id="KEK25319.1"/>
    </source>
</evidence>
<proteinExistence type="predicted"/>
<sequence>MGNNDKRIEIIIKYFKAVDSKNLDAISLLFDQEVEIFFPQSGLLNGLGEFNKLNQELTNFITSLEHDIDNFIYTISDSRIVVEGTESGTLRNNQSFTNNKFCSVFEIDSISMLIKRMYVYTDPTFGTSR</sequence>
<name>A0A073KDI1_9BACI</name>
<evidence type="ECO:0000259" key="1">
    <source>
        <dbReference type="Pfam" id="PF12680"/>
    </source>
</evidence>
<dbReference type="Pfam" id="PF12680">
    <property type="entry name" value="SnoaL_2"/>
    <property type="match status" value="1"/>
</dbReference>
<dbReference type="InterPro" id="IPR032710">
    <property type="entry name" value="NTF2-like_dom_sf"/>
</dbReference>
<dbReference type="STRING" id="574375.AZF08_07475"/>
<gene>
    <name evidence="2" type="ORF">BAGA_11865</name>
</gene>
<dbReference type="OrthoDB" id="6657864at2"/>
<dbReference type="AlphaFoldDB" id="A0A073KDI1"/>
<protein>
    <recommendedName>
        <fullName evidence="1">SnoaL-like domain-containing protein</fullName>
    </recommendedName>
</protein>
<reference evidence="2 3" key="1">
    <citation type="submission" date="2014-06" db="EMBL/GenBank/DDBJ databases">
        <title>Draft genome sequence of Bacillus gaemokensis JCM 15801 (MCCC 1A00707).</title>
        <authorList>
            <person name="Lai Q."/>
            <person name="Liu Y."/>
            <person name="Shao Z."/>
        </authorList>
    </citation>
    <scope>NUCLEOTIDE SEQUENCE [LARGE SCALE GENOMIC DNA]</scope>
    <source>
        <strain evidence="2 3">JCM 15801</strain>
    </source>
</reference>
<accession>A0A073KDI1</accession>
<dbReference type="eggNOG" id="COG3631">
    <property type="taxonomic scope" value="Bacteria"/>
</dbReference>
<dbReference type="Gene3D" id="3.10.450.50">
    <property type="match status" value="1"/>
</dbReference>
<keyword evidence="3" id="KW-1185">Reference proteome</keyword>